<reference evidence="1" key="1">
    <citation type="submission" date="2022-06" db="EMBL/GenBank/DDBJ databases">
        <title>Novel species in genus nocardia.</title>
        <authorList>
            <person name="Li F."/>
        </authorList>
    </citation>
    <scope>NUCLEOTIDE SEQUENCE</scope>
    <source>
        <strain evidence="1">CDC141</strain>
    </source>
</reference>
<dbReference type="Proteomes" id="UP001139157">
    <property type="component" value="Unassembled WGS sequence"/>
</dbReference>
<dbReference type="AlphaFoldDB" id="A0A9X2EDP5"/>
<accession>A0A9X2EDP5</accession>
<sequence>MAANGFAVDVYCISVGSGPTTFTAASILVFSPSVTPVSTALRQVSMVLQSTLETLSAYWDATSSALARASAHANDAMYSHRRVGTNTAEALQAFGGARRQSCEYRCLATRSVMSRIGGIVEDKGPREEFDEPGNECA</sequence>
<name>A0A9X2EDP5_9NOCA</name>
<evidence type="ECO:0000313" key="2">
    <source>
        <dbReference type="Proteomes" id="UP001139157"/>
    </source>
</evidence>
<dbReference type="RefSeq" id="WP_251917941.1">
    <property type="nucleotide sequence ID" value="NZ_JAMRXG010000022.1"/>
</dbReference>
<dbReference type="EMBL" id="JAMRXG010000022">
    <property type="protein sequence ID" value="MCM6778430.1"/>
    <property type="molecule type" value="Genomic_DNA"/>
</dbReference>
<organism evidence="1 2">
    <name type="scientific">Nocardia pulmonis</name>
    <dbReference type="NCBI Taxonomy" id="2951408"/>
    <lineage>
        <taxon>Bacteria</taxon>
        <taxon>Bacillati</taxon>
        <taxon>Actinomycetota</taxon>
        <taxon>Actinomycetes</taxon>
        <taxon>Mycobacteriales</taxon>
        <taxon>Nocardiaceae</taxon>
        <taxon>Nocardia</taxon>
    </lineage>
</organism>
<evidence type="ECO:0000313" key="1">
    <source>
        <dbReference type="EMBL" id="MCM6778430.1"/>
    </source>
</evidence>
<comment type="caution">
    <text evidence="1">The sequence shown here is derived from an EMBL/GenBank/DDBJ whole genome shotgun (WGS) entry which is preliminary data.</text>
</comment>
<proteinExistence type="predicted"/>
<gene>
    <name evidence="1" type="ORF">NDR86_33570</name>
</gene>
<protein>
    <submittedName>
        <fullName evidence="1">Uncharacterized protein</fullName>
    </submittedName>
</protein>
<keyword evidence="2" id="KW-1185">Reference proteome</keyword>